<dbReference type="EMBL" id="JAVDTI010000001">
    <property type="protein sequence ID" value="MDR6803837.1"/>
    <property type="molecule type" value="Genomic_DNA"/>
</dbReference>
<dbReference type="Gene3D" id="3.40.50.300">
    <property type="entry name" value="P-loop containing nucleotide triphosphate hydrolases"/>
    <property type="match status" value="1"/>
</dbReference>
<dbReference type="PANTHER" id="PTHR39206">
    <property type="entry name" value="SLL8004 PROTEIN"/>
    <property type="match status" value="1"/>
</dbReference>
<keyword evidence="2" id="KW-1185">Reference proteome</keyword>
<comment type="caution">
    <text evidence="1">The sequence shown here is derived from an EMBL/GenBank/DDBJ whole genome shotgun (WGS) entry which is preliminary data.</text>
</comment>
<protein>
    <submittedName>
        <fullName evidence="1">ABC-type ATPase</fullName>
    </submittedName>
</protein>
<name>A0ABU1QS62_9BACT</name>
<sequence length="182" mass="20896">MNIYFIAGPPGIEKSTYGRELVPNHIPIVDHDLAAYQYKKKGFADYSELASLKANEFVDSCISDGRDFALELNLGYESHYDYVKSLAVSRRDTKVHLILFFTDSVELCLLRAKVRYQNGGHLVEAHVIRTMYRDTIPLFKKHSALFTNVSFISVTDLDVEEVTHKYLPYWISANNLGHYVRN</sequence>
<dbReference type="Proteomes" id="UP001264980">
    <property type="component" value="Unassembled WGS sequence"/>
</dbReference>
<reference evidence="1 2" key="1">
    <citation type="submission" date="2023-07" db="EMBL/GenBank/DDBJ databases">
        <title>Sorghum-associated microbial communities from plants grown in Nebraska, USA.</title>
        <authorList>
            <person name="Schachtman D."/>
        </authorList>
    </citation>
    <scope>NUCLEOTIDE SEQUENCE [LARGE SCALE GENOMIC DNA]</scope>
    <source>
        <strain evidence="1 2">BE57</strain>
    </source>
</reference>
<dbReference type="RefSeq" id="WP_309981230.1">
    <property type="nucleotide sequence ID" value="NZ_JAVDTI010000001.1"/>
</dbReference>
<dbReference type="PANTHER" id="PTHR39206:SF1">
    <property type="entry name" value="SLL8004 PROTEIN"/>
    <property type="match status" value="1"/>
</dbReference>
<gene>
    <name evidence="1" type="ORF">J2W84_000874</name>
</gene>
<proteinExistence type="predicted"/>
<dbReference type="SUPFAM" id="SSF52540">
    <property type="entry name" value="P-loop containing nucleoside triphosphate hydrolases"/>
    <property type="match status" value="1"/>
</dbReference>
<dbReference type="InterPro" id="IPR027417">
    <property type="entry name" value="P-loop_NTPase"/>
</dbReference>
<evidence type="ECO:0000313" key="2">
    <source>
        <dbReference type="Proteomes" id="UP001264980"/>
    </source>
</evidence>
<accession>A0ABU1QS62</accession>
<organism evidence="1 2">
    <name type="scientific">Dyadobacter fermentans</name>
    <dbReference type="NCBI Taxonomy" id="94254"/>
    <lineage>
        <taxon>Bacteria</taxon>
        <taxon>Pseudomonadati</taxon>
        <taxon>Bacteroidota</taxon>
        <taxon>Cytophagia</taxon>
        <taxon>Cytophagales</taxon>
        <taxon>Spirosomataceae</taxon>
        <taxon>Dyadobacter</taxon>
    </lineage>
</organism>
<evidence type="ECO:0000313" key="1">
    <source>
        <dbReference type="EMBL" id="MDR6803837.1"/>
    </source>
</evidence>